<dbReference type="PANTHER" id="PTHR30537:SF72">
    <property type="entry name" value="LYSR FAMILY TRANSCRIPTIONAL REGULATOR"/>
    <property type="match status" value="1"/>
</dbReference>
<evidence type="ECO:0000313" key="6">
    <source>
        <dbReference type="EMBL" id="SFD70984.1"/>
    </source>
</evidence>
<evidence type="ECO:0000256" key="4">
    <source>
        <dbReference type="ARBA" id="ARBA00023163"/>
    </source>
</evidence>
<dbReference type="SUPFAM" id="SSF46785">
    <property type="entry name" value="Winged helix' DNA-binding domain"/>
    <property type="match status" value="1"/>
</dbReference>
<dbReference type="InterPro" id="IPR005119">
    <property type="entry name" value="LysR_subst-bd"/>
</dbReference>
<keyword evidence="7" id="KW-1185">Reference proteome</keyword>
<sequence length="305" mass="32138">MDKLKAMQVFVRIVEANSFTKAAETLNLPRASLTAAMQNLETFLGARLLQRTTRRLSLTPEGERFYQQCADILAAVDAAEAPFLGGQGGGPQGLLRVELPGTLGRARIVPRIGSFRAAYPGVALAISLGERLVDLTREGLDCAVRVGALQDSSPVARPLGSMRFLVTAAPSYLAARGVPASLDDLAGHEGVVHFSGRTGRAFDWEFTSGAGVRKLALGSAIAVNDAEANLSCALQGLGLAQVGRYQARPHLASGALVEVLPGVAPTSMPISLLYPQGRMASARLQAFAGWLGALFAADPDLYLDR</sequence>
<dbReference type="InterPro" id="IPR000847">
    <property type="entry name" value="LysR_HTH_N"/>
</dbReference>
<proteinExistence type="inferred from homology"/>
<reference evidence="7" key="1">
    <citation type="submission" date="2016-10" db="EMBL/GenBank/DDBJ databases">
        <authorList>
            <person name="Varghese N."/>
            <person name="Submissions S."/>
        </authorList>
    </citation>
    <scope>NUCLEOTIDE SEQUENCE [LARGE SCALE GENOMIC DNA]</scope>
    <source>
        <strain evidence="7">CGMCC 1.12041</strain>
    </source>
</reference>
<evidence type="ECO:0000313" key="7">
    <source>
        <dbReference type="Proteomes" id="UP000198639"/>
    </source>
</evidence>
<gene>
    <name evidence="6" type="ORF">SAMN05216204_13415</name>
</gene>
<dbReference type="Proteomes" id="UP000198639">
    <property type="component" value="Unassembled WGS sequence"/>
</dbReference>
<dbReference type="FunFam" id="1.10.10.10:FF:000001">
    <property type="entry name" value="LysR family transcriptional regulator"/>
    <property type="match status" value="1"/>
</dbReference>
<dbReference type="EMBL" id="FOLD01000034">
    <property type="protein sequence ID" value="SFD70984.1"/>
    <property type="molecule type" value="Genomic_DNA"/>
</dbReference>
<keyword evidence="3" id="KW-0238">DNA-binding</keyword>
<dbReference type="InterPro" id="IPR036390">
    <property type="entry name" value="WH_DNA-bd_sf"/>
</dbReference>
<dbReference type="PROSITE" id="PS50931">
    <property type="entry name" value="HTH_LYSR"/>
    <property type="match status" value="1"/>
</dbReference>
<evidence type="ECO:0000256" key="3">
    <source>
        <dbReference type="ARBA" id="ARBA00023125"/>
    </source>
</evidence>
<evidence type="ECO:0000256" key="1">
    <source>
        <dbReference type="ARBA" id="ARBA00009437"/>
    </source>
</evidence>
<dbReference type="InterPro" id="IPR058163">
    <property type="entry name" value="LysR-type_TF_proteobact-type"/>
</dbReference>
<organism evidence="6 7">
    <name type="scientific">Massilia yuzhufengensis</name>
    <dbReference type="NCBI Taxonomy" id="1164594"/>
    <lineage>
        <taxon>Bacteria</taxon>
        <taxon>Pseudomonadati</taxon>
        <taxon>Pseudomonadota</taxon>
        <taxon>Betaproteobacteria</taxon>
        <taxon>Burkholderiales</taxon>
        <taxon>Oxalobacteraceae</taxon>
        <taxon>Telluria group</taxon>
        <taxon>Massilia</taxon>
    </lineage>
</organism>
<dbReference type="GO" id="GO:0043565">
    <property type="term" value="F:sequence-specific DNA binding"/>
    <property type="evidence" value="ECO:0007669"/>
    <property type="project" value="TreeGrafter"/>
</dbReference>
<dbReference type="InterPro" id="IPR036388">
    <property type="entry name" value="WH-like_DNA-bd_sf"/>
</dbReference>
<protein>
    <submittedName>
        <fullName evidence="6">Transcriptional regulator, LysR family</fullName>
    </submittedName>
</protein>
<dbReference type="AlphaFoldDB" id="A0A1I1UJV1"/>
<comment type="similarity">
    <text evidence="1">Belongs to the LysR transcriptional regulatory family.</text>
</comment>
<dbReference type="Gene3D" id="1.10.10.10">
    <property type="entry name" value="Winged helix-like DNA-binding domain superfamily/Winged helix DNA-binding domain"/>
    <property type="match status" value="1"/>
</dbReference>
<evidence type="ECO:0000259" key="5">
    <source>
        <dbReference type="PROSITE" id="PS50931"/>
    </source>
</evidence>
<evidence type="ECO:0000256" key="2">
    <source>
        <dbReference type="ARBA" id="ARBA00023015"/>
    </source>
</evidence>
<dbReference type="RefSeq" id="WP_091876557.1">
    <property type="nucleotide sequence ID" value="NZ_FOLD01000034.1"/>
</dbReference>
<dbReference type="PANTHER" id="PTHR30537">
    <property type="entry name" value="HTH-TYPE TRANSCRIPTIONAL REGULATOR"/>
    <property type="match status" value="1"/>
</dbReference>
<keyword evidence="2" id="KW-0805">Transcription regulation</keyword>
<accession>A0A1I1UJV1</accession>
<keyword evidence="4" id="KW-0804">Transcription</keyword>
<dbReference type="Pfam" id="PF03466">
    <property type="entry name" value="LysR_substrate"/>
    <property type="match status" value="1"/>
</dbReference>
<dbReference type="CDD" id="cd08472">
    <property type="entry name" value="PBP2_CrgA_like_3"/>
    <property type="match status" value="1"/>
</dbReference>
<dbReference type="Pfam" id="PF00126">
    <property type="entry name" value="HTH_1"/>
    <property type="match status" value="1"/>
</dbReference>
<dbReference type="GO" id="GO:0006351">
    <property type="term" value="P:DNA-templated transcription"/>
    <property type="evidence" value="ECO:0007669"/>
    <property type="project" value="TreeGrafter"/>
</dbReference>
<name>A0A1I1UJV1_9BURK</name>
<dbReference type="OrthoDB" id="8538345at2"/>
<dbReference type="Gene3D" id="3.40.190.290">
    <property type="match status" value="1"/>
</dbReference>
<feature type="domain" description="HTH lysR-type" evidence="5">
    <location>
        <begin position="1"/>
        <end position="59"/>
    </location>
</feature>
<dbReference type="SUPFAM" id="SSF53850">
    <property type="entry name" value="Periplasmic binding protein-like II"/>
    <property type="match status" value="1"/>
</dbReference>
<dbReference type="GO" id="GO:0003700">
    <property type="term" value="F:DNA-binding transcription factor activity"/>
    <property type="evidence" value="ECO:0007669"/>
    <property type="project" value="InterPro"/>
</dbReference>
<dbReference type="STRING" id="1164594.SAMN05216204_13415"/>